<dbReference type="Pfam" id="PF08241">
    <property type="entry name" value="Methyltransf_11"/>
    <property type="match status" value="1"/>
</dbReference>
<keyword evidence="3" id="KW-0489">Methyltransferase</keyword>
<keyword evidence="4" id="KW-1185">Reference proteome</keyword>
<dbReference type="GO" id="GO:0008168">
    <property type="term" value="F:methyltransferase activity"/>
    <property type="evidence" value="ECO:0007669"/>
    <property type="project" value="UniProtKB-KW"/>
</dbReference>
<dbReference type="SUPFAM" id="SSF53335">
    <property type="entry name" value="S-adenosyl-L-methionine-dependent methyltransferases"/>
    <property type="match status" value="1"/>
</dbReference>
<feature type="domain" description="Methyltransferase type 11" evidence="2">
    <location>
        <begin position="94"/>
        <end position="195"/>
    </location>
</feature>
<evidence type="ECO:0000313" key="4">
    <source>
        <dbReference type="Proteomes" id="UP001176429"/>
    </source>
</evidence>
<protein>
    <submittedName>
        <fullName evidence="3">Methyltransferase domain-containing protein</fullName>
    </submittedName>
</protein>
<keyword evidence="3" id="KW-0808">Transferase</keyword>
<name>A0ABT9BFD5_9BACT</name>
<dbReference type="EMBL" id="JAUQSY010000011">
    <property type="protein sequence ID" value="MDO7876490.1"/>
    <property type="molecule type" value="Genomic_DNA"/>
</dbReference>
<feature type="transmembrane region" description="Helical" evidence="1">
    <location>
        <begin position="46"/>
        <end position="69"/>
    </location>
</feature>
<sequence length="254" mass="27775">MAALRKFGQGVGNVVRFNWPFYGLALGLAAALALAATLGPQTLHPWLWLVLAALLLPVLSSLAATIWVYDLSALYRLRWLPITPPPGATILSLSAGFDEISPALQQYYAPAQLLAADFYDPARHTEASIARARRAYPPAPGILPVSTSAALPWPTASIDAVYAFLAAHEIRDAAERAAFFRELGRVTRPGGFIVVTEHLRDWPNFLAYNIGFLHFHSHRAWLDTFARAGLQLRQEVSLTPFITSFILSAHGHAA</sequence>
<dbReference type="InterPro" id="IPR013216">
    <property type="entry name" value="Methyltransf_11"/>
</dbReference>
<dbReference type="InterPro" id="IPR029063">
    <property type="entry name" value="SAM-dependent_MTases_sf"/>
</dbReference>
<feature type="transmembrane region" description="Helical" evidence="1">
    <location>
        <begin position="21"/>
        <end position="40"/>
    </location>
</feature>
<proteinExistence type="predicted"/>
<evidence type="ECO:0000256" key="1">
    <source>
        <dbReference type="SAM" id="Phobius"/>
    </source>
</evidence>
<evidence type="ECO:0000313" key="3">
    <source>
        <dbReference type="EMBL" id="MDO7876490.1"/>
    </source>
</evidence>
<comment type="caution">
    <text evidence="3">The sequence shown here is derived from an EMBL/GenBank/DDBJ whole genome shotgun (WGS) entry which is preliminary data.</text>
</comment>
<keyword evidence="1" id="KW-0812">Transmembrane</keyword>
<dbReference type="GO" id="GO:0032259">
    <property type="term" value="P:methylation"/>
    <property type="evidence" value="ECO:0007669"/>
    <property type="project" value="UniProtKB-KW"/>
</dbReference>
<organism evidence="3 4">
    <name type="scientific">Hymenobacter aranciens</name>
    <dbReference type="NCBI Taxonomy" id="3063996"/>
    <lineage>
        <taxon>Bacteria</taxon>
        <taxon>Pseudomonadati</taxon>
        <taxon>Bacteroidota</taxon>
        <taxon>Cytophagia</taxon>
        <taxon>Cytophagales</taxon>
        <taxon>Hymenobacteraceae</taxon>
        <taxon>Hymenobacter</taxon>
    </lineage>
</organism>
<dbReference type="Proteomes" id="UP001176429">
    <property type="component" value="Unassembled WGS sequence"/>
</dbReference>
<dbReference type="RefSeq" id="WP_305007855.1">
    <property type="nucleotide sequence ID" value="NZ_JAUQSY010000011.1"/>
</dbReference>
<keyword evidence="1" id="KW-0472">Membrane</keyword>
<accession>A0ABT9BFD5</accession>
<keyword evidence="1" id="KW-1133">Transmembrane helix</keyword>
<evidence type="ECO:0000259" key="2">
    <source>
        <dbReference type="Pfam" id="PF08241"/>
    </source>
</evidence>
<gene>
    <name evidence="3" type="ORF">Q5H93_17230</name>
</gene>
<reference evidence="3" key="1">
    <citation type="submission" date="2023-07" db="EMBL/GenBank/DDBJ databases">
        <authorList>
            <person name="Kim M.K."/>
        </authorList>
    </citation>
    <scope>NUCLEOTIDE SEQUENCE</scope>
    <source>
        <strain evidence="3">ASUV-10-1</strain>
    </source>
</reference>
<dbReference type="Gene3D" id="3.40.50.150">
    <property type="entry name" value="Vaccinia Virus protein VP39"/>
    <property type="match status" value="1"/>
</dbReference>